<gene>
    <name evidence="20" type="ORF">BCR37DRAFT_410859</name>
</gene>
<evidence type="ECO:0000256" key="2">
    <source>
        <dbReference type="ARBA" id="ARBA00010769"/>
    </source>
</evidence>
<dbReference type="InterPro" id="IPR038980">
    <property type="entry name" value="ATM_plant"/>
</dbReference>
<evidence type="ECO:0000259" key="19">
    <source>
        <dbReference type="PROSITE" id="PS51190"/>
    </source>
</evidence>
<dbReference type="PROSITE" id="PS00916">
    <property type="entry name" value="PI3_4_KINASE_2"/>
    <property type="match status" value="1"/>
</dbReference>
<proteinExistence type="inferred from homology"/>
<dbReference type="Pfam" id="PF23593">
    <property type="entry name" value="HEAT_ATR"/>
    <property type="match status" value="1"/>
</dbReference>
<keyword evidence="14" id="KW-0779">Telomere</keyword>
<evidence type="ECO:0000256" key="9">
    <source>
        <dbReference type="ARBA" id="ARBA00022777"/>
    </source>
</evidence>
<keyword evidence="15" id="KW-0175">Coiled coil</keyword>
<dbReference type="Pfam" id="PF02260">
    <property type="entry name" value="FATC"/>
    <property type="match status" value="1"/>
</dbReference>
<dbReference type="GO" id="GO:0004674">
    <property type="term" value="F:protein serine/threonine kinase activity"/>
    <property type="evidence" value="ECO:0007669"/>
    <property type="project" value="UniProtKB-KW"/>
</dbReference>
<dbReference type="SMART" id="SM01342">
    <property type="entry name" value="TAN"/>
    <property type="match status" value="1"/>
</dbReference>
<dbReference type="GO" id="GO:0005634">
    <property type="term" value="C:nucleus"/>
    <property type="evidence" value="ECO:0007669"/>
    <property type="project" value="UniProtKB-SubCell"/>
</dbReference>
<keyword evidence="21" id="KW-1185">Reference proteome</keyword>
<comment type="similarity">
    <text evidence="2 14">Belongs to the PI3/PI4-kinase family. ATM subfamily.</text>
</comment>
<dbReference type="CDD" id="cd05171">
    <property type="entry name" value="PIKKc_ATM"/>
    <property type="match status" value="1"/>
</dbReference>
<dbReference type="EMBL" id="MCFI01000020">
    <property type="protein sequence ID" value="ORY77398.1"/>
    <property type="molecule type" value="Genomic_DNA"/>
</dbReference>
<keyword evidence="8 14" id="KW-0227">DNA damage</keyword>
<dbReference type="InterPro" id="IPR011009">
    <property type="entry name" value="Kinase-like_dom_sf"/>
</dbReference>
<dbReference type="PROSITE" id="PS51189">
    <property type="entry name" value="FAT"/>
    <property type="match status" value="1"/>
</dbReference>
<keyword evidence="14" id="KW-0158">Chromosome</keyword>
<feature type="region of interest" description="Disordered" evidence="16">
    <location>
        <begin position="2594"/>
        <end position="2620"/>
    </location>
</feature>
<dbReference type="SMART" id="SM00146">
    <property type="entry name" value="PI3Kc"/>
    <property type="match status" value="1"/>
</dbReference>
<comment type="function">
    <text evidence="14">Serine/threonine protein kinase which activates checkpoint signaling upon genotoxic stresses such as ionizing radiation (IR), ultraviolet light (UV), or DNA replication stalling, thereby acting as a DNA damage sensor. Recognizes the substrate consensus sequence [ST]-Q. Phosphorylates histone H2A to form H2AS128ph (gamma-H2A) at sites of DNA damage, involved in the regulation of DNA damage response mechanism. Required for the control of telomere length and genome stability.</text>
</comment>
<dbReference type="GeneID" id="63788785"/>
<dbReference type="Gene3D" id="3.30.1010.10">
    <property type="entry name" value="Phosphatidylinositol 3-kinase Catalytic Subunit, Chain A, domain 4"/>
    <property type="match status" value="1"/>
</dbReference>
<dbReference type="Gene3D" id="1.10.1070.11">
    <property type="entry name" value="Phosphatidylinositol 3-/4-kinase, catalytic domain"/>
    <property type="match status" value="1"/>
</dbReference>
<evidence type="ECO:0000256" key="4">
    <source>
        <dbReference type="ARBA" id="ARBA00014619"/>
    </source>
</evidence>
<dbReference type="Pfam" id="PF00454">
    <property type="entry name" value="PI3_PI4_kinase"/>
    <property type="match status" value="1"/>
</dbReference>
<dbReference type="OrthoDB" id="381190at2759"/>
<keyword evidence="7 14" id="KW-0547">Nucleotide-binding</keyword>
<evidence type="ECO:0000259" key="17">
    <source>
        <dbReference type="PROSITE" id="PS50290"/>
    </source>
</evidence>
<dbReference type="InterPro" id="IPR000403">
    <property type="entry name" value="PI3/4_kinase_cat_dom"/>
</dbReference>
<evidence type="ECO:0000313" key="20">
    <source>
        <dbReference type="EMBL" id="ORY77398.1"/>
    </source>
</evidence>
<dbReference type="InterPro" id="IPR044107">
    <property type="entry name" value="PIKKc_ATM"/>
</dbReference>
<dbReference type="PANTHER" id="PTHR37079">
    <property type="entry name" value="SERINE/THREONINE-PROTEIN KINASE ATM"/>
    <property type="match status" value="1"/>
</dbReference>
<dbReference type="InterPro" id="IPR003152">
    <property type="entry name" value="FATC_dom"/>
</dbReference>
<dbReference type="SUPFAM" id="SSF56112">
    <property type="entry name" value="Protein kinase-like (PK-like)"/>
    <property type="match status" value="1"/>
</dbReference>
<evidence type="ECO:0000256" key="11">
    <source>
        <dbReference type="ARBA" id="ARBA00023242"/>
    </source>
</evidence>
<keyword evidence="10 14" id="KW-0067">ATP-binding</keyword>
<dbReference type="GO" id="GO:0000781">
    <property type="term" value="C:chromosome, telomeric region"/>
    <property type="evidence" value="ECO:0007669"/>
    <property type="project" value="UniProtKB-SubCell"/>
</dbReference>
<dbReference type="GO" id="GO:0006325">
    <property type="term" value="P:chromatin organization"/>
    <property type="evidence" value="ECO:0007669"/>
    <property type="project" value="UniProtKB-KW"/>
</dbReference>
<evidence type="ECO:0000256" key="14">
    <source>
        <dbReference type="RuleBase" id="RU365027"/>
    </source>
</evidence>
<comment type="caution">
    <text evidence="20">The sequence shown here is derived from an EMBL/GenBank/DDBJ whole genome shotgun (WGS) entry which is preliminary data.</text>
</comment>
<evidence type="ECO:0000256" key="8">
    <source>
        <dbReference type="ARBA" id="ARBA00022763"/>
    </source>
</evidence>
<comment type="catalytic activity">
    <reaction evidence="13">
        <text>L-seryl-[protein] + ATP = O-phospho-L-seryl-[protein] + ADP + H(+)</text>
        <dbReference type="Rhea" id="RHEA:17989"/>
        <dbReference type="Rhea" id="RHEA-COMP:9863"/>
        <dbReference type="Rhea" id="RHEA-COMP:11604"/>
        <dbReference type="ChEBI" id="CHEBI:15378"/>
        <dbReference type="ChEBI" id="CHEBI:29999"/>
        <dbReference type="ChEBI" id="CHEBI:30616"/>
        <dbReference type="ChEBI" id="CHEBI:83421"/>
        <dbReference type="ChEBI" id="CHEBI:456216"/>
        <dbReference type="EC" id="2.7.11.1"/>
    </reaction>
</comment>
<evidence type="ECO:0000256" key="16">
    <source>
        <dbReference type="SAM" id="MobiDB-lite"/>
    </source>
</evidence>
<dbReference type="GO" id="GO:0005524">
    <property type="term" value="F:ATP binding"/>
    <property type="evidence" value="ECO:0007669"/>
    <property type="project" value="UniProtKB-KW"/>
</dbReference>
<dbReference type="PROSITE" id="PS51190">
    <property type="entry name" value="FATC"/>
    <property type="match status" value="1"/>
</dbReference>
<sequence length="2670" mass="300300">MDVGTSISQQASRLEFAAPKERGMIVASIRQQLTHTDSARLTEKVVNQLLNVLYKQTVEDKALLAKTSSKSGIELRLSQTSQLIRDVLNGSKAVYKYKVVRTFLSSMLHVLPARKDILLKPISANYLRACVDVLSYRPHLDHLELDLWLECVNFFLTTIENYERGNDSEHGSTVQLEVVQLSDCLALLLTWHATDYAKMASETETLVVRTSRLVSNFLRDHSRENNAHVPMVAILCTLLRFTLTNSREIAQDLTTVAMEVLIQTWSTRSPDLAVQLLTLAELVMPMAVQLAQADDAIAQNVQGLAVHLVATLMQSHVHLSINDLQFGLTDGSHLSWSPASDLGLATRHYRCLRLLCLSADVVYALEEYSRQMALSVQSSGKRVKLDNDVPKVMPSLLQGKSKDEILLALQIVCVQSSQQLLDPSKDALWERIIVLISSDDRDIQGWACVCTALRLSASPLHDQKDKLPFVNPAVLMQSVLRFIMLSSASGGLCVLATQLTRCLVMGSSTMSCLLKDVFELAQLRSLNQSSFQFLQAYASTLETLGVKSTEDTISSLEEWFAARLLSESSQAAMSESLDEMIHFLLYLDERRHSTQLSPNLVLACETSLLTAVSRLEDGIKSQLVQENPDMLFNIFRIMLATISMRLPLQVELDALLTLVHSGLKLVIPNHLFRFTRIFATACVQISKRDKKVGLAIDDTTQARAVRLKLLKISMQHCMSFVQSHASSFTEASLKHKPFEETDLVDGVDPKNAANVLLLACLALDRDRSSDQKSFEQCASHALLQSPAQLFIVGDNLGNLVKSLPIAKQADYASELVSHLARKYLADYAFERNAALHNHLIVLLKLSVGPWLSAEGVYPKLASNVFGWLVSVCLTSRLSAAETRVAMVHLLETLLNVDGMHVTQDNEGDMQSTRTTLLLRLKDGDARVGLTTASACVVLFRTVDEDDYETLYNDIHEACVPPDNTTESLSVRLHTLANIFKEVDALQSVTLTHLIELHQFPALRNMLQDMMSELADYSSSSPRELFIQHRKHVVFTWLGQGERIMAFPWTLFGFENISDWVQSCEDELVPVLISQGYLDQFSEMCLSLRIREAKLLHKHLRRTLVYGAIIHDGDWSTIERQVCPLLGLKAISEDFFDGRMFAMLFQALRDVPKSLTKMTTAIDKYVQDAESRRAWLRTAEVWLHHLSTHQLKRMPKSASYLTLQFQDLLSISTKKEGLKIQRLNKADTLLMVSSCLADVASTRLTIQHAGMTRLQFFLVLTDRKHLQGYIGQFILDALRHISIPQELKLGACSVFELVISTQGFRQSLSSRAICQACVQILTHCLEPLSNRDIVIDFVSSLKWSGFSTFSIVCKPTSSDAAQPDVAFESLLDDMMDCFADSEPANTRTTRQQFVHLVAQRASWFHEMTTATLRVKFLQFIGTDYQSTSHADAIFVGRLRAQAWCSAVGSWSCSIVPEEMQPGQRILSSILKTLSCSDIHTVFVTHRVLAAIQTDEILASSFPAYANLFYENDAHQEKTLTLGKVPAWTELHCEASFDTWSLLLVQRLEGSLMKSSLLRAIRPLLLFSTTFRRATLPAVLLIVLEMSDKLTNAELSETFRQTCQNYTKQSEAIFQCWFKAFEMLRYAAASKREQVKISFSFDLLAAAEAAMHYRLFDQALLCLHQHWSTFPESEKVRRSSVELSLYQAIEEPDSYYSLQGEGTLSAANKLARHERNGQKMLALGSALRSAELDRSSSTISSFLKQPFKAMHMFDAAVLSANEMASAPDEDDYEAAWRLELWDLPSQPTRPSHEPGIHEIIYRLQKHYRNAHVGLKSIDQQLVAEGYNRALMICKNPDQDVAMAMIFELDELLQNKADVEPCLEMWTRRSTELTQANRFVDLDSMLWSRQVMLSSSASREDGLAREALRIAQLRLLVHDYHNLPTEHLLQTQTTAVARAENIAAVARHIIPANLSRDIRAMTSTVLWNHGETNMSLNMLEAIVASDNQSHHQSQALNTIDLGLRMASARIKAPQEILERTLMPAIYSLSDESTDSVGQTFYLYASFCFEQLNSVALSEDSERLHVLCETQKAELSVMSSALERASHPARGVLQLKLKNSKVLLEQDEEELARLEKAKEVYLLQSLQHYLLAFGATDRHDDAISRCCSLWFANSHSQTANTIWSAHWEKVPSYKYLRIIQQLLSRLTQEDSPFQVNLQHLLLSLAKSHPFHVLYPMYAISSSGKKDAATSSRRAAATRLLQNLRSQSKTLKTLVSDINSCCAMYVKLARADSRSLPARSEWKDVQYGRDFLAAIAKVRLPSLTVTIEPRSSCHYTDLPVITGFGPHVGVANGNSRPKVLVCVLDDGSKLKELLKSGDDLRQDAVMQQVFLGVHAILQRNEDTRRRKLLIRTYHVLPLGDKVGVIQFVPGTMSFNDILPDLHKRHRPDDWDAKTCREKMRDVVDRSKAQRIEAYGAIMEHVKPVMRHVFVEWHAAAERWFATQLAYTRSTAAMSILGWILGLGDRHLSNIMIDRNSGDIVHIDLGICFEAGKLLKIPELVPFRLTRDVIDGMGIQGVEGIYKRCCTFTMDVLRKEQDSIKSILDILRYDPLYDWSVSPDKQKKQNNDDSVVDDTDVVDTRAKDKPGGETASWALLVVQQKLSKTLSATAMTNDLIQQATDPKRLAVIFCGWQPYY</sequence>
<evidence type="ECO:0000256" key="12">
    <source>
        <dbReference type="ARBA" id="ARBA00047899"/>
    </source>
</evidence>
<dbReference type="PANTHER" id="PTHR37079:SF4">
    <property type="entry name" value="SERINE_THREONINE-PROTEIN KINASE ATM"/>
    <property type="match status" value="1"/>
</dbReference>
<dbReference type="PROSITE" id="PS50290">
    <property type="entry name" value="PI3_4_KINASE_3"/>
    <property type="match status" value="1"/>
</dbReference>
<dbReference type="InterPro" id="IPR057564">
    <property type="entry name" value="HEAT_ATR"/>
</dbReference>
<evidence type="ECO:0000256" key="7">
    <source>
        <dbReference type="ARBA" id="ARBA00022741"/>
    </source>
</evidence>
<feature type="domain" description="PI3K/PI4K catalytic" evidence="17">
    <location>
        <begin position="2319"/>
        <end position="2627"/>
    </location>
</feature>
<dbReference type="STRING" id="56484.A0A1Y2F0I8"/>
<dbReference type="GO" id="GO:0006281">
    <property type="term" value="P:DNA repair"/>
    <property type="evidence" value="ECO:0007669"/>
    <property type="project" value="InterPro"/>
</dbReference>
<protein>
    <recommendedName>
        <fullName evidence="4 14">Serine/threonine-protein kinase Tel1</fullName>
        <ecNumber evidence="3 14">2.7.11.1</ecNumber>
    </recommendedName>
</protein>
<dbReference type="Proteomes" id="UP000193685">
    <property type="component" value="Unassembled WGS sequence"/>
</dbReference>
<evidence type="ECO:0000256" key="1">
    <source>
        <dbReference type="ARBA" id="ARBA00004123"/>
    </source>
</evidence>
<evidence type="ECO:0000256" key="10">
    <source>
        <dbReference type="ARBA" id="ARBA00022840"/>
    </source>
</evidence>
<evidence type="ECO:0000256" key="13">
    <source>
        <dbReference type="ARBA" id="ARBA00048679"/>
    </source>
</evidence>
<dbReference type="GO" id="GO:0035556">
    <property type="term" value="P:intracellular signal transduction"/>
    <property type="evidence" value="ECO:0007669"/>
    <property type="project" value="UniProtKB-ARBA"/>
</dbReference>
<keyword evidence="9 14" id="KW-0418">Kinase</keyword>
<keyword evidence="11 14" id="KW-0539">Nucleus</keyword>
<dbReference type="InterPro" id="IPR036940">
    <property type="entry name" value="PI3/4_kinase_cat_sf"/>
</dbReference>
<dbReference type="EC" id="2.7.11.1" evidence="3 14"/>
<keyword evidence="6 14" id="KW-0808">Transferase</keyword>
<feature type="domain" description="FATC" evidence="19">
    <location>
        <begin position="2638"/>
        <end position="2670"/>
    </location>
</feature>
<organism evidence="20 21">
    <name type="scientific">Protomyces lactucae-debilis</name>
    <dbReference type="NCBI Taxonomy" id="2754530"/>
    <lineage>
        <taxon>Eukaryota</taxon>
        <taxon>Fungi</taxon>
        <taxon>Dikarya</taxon>
        <taxon>Ascomycota</taxon>
        <taxon>Taphrinomycotina</taxon>
        <taxon>Taphrinomycetes</taxon>
        <taxon>Taphrinales</taxon>
        <taxon>Protomycetaceae</taxon>
        <taxon>Protomyces</taxon>
    </lineage>
</organism>
<dbReference type="RefSeq" id="XP_040723019.1">
    <property type="nucleotide sequence ID" value="XM_040872186.1"/>
</dbReference>
<reference evidence="20 21" key="1">
    <citation type="submission" date="2016-07" db="EMBL/GenBank/DDBJ databases">
        <title>Pervasive Adenine N6-methylation of Active Genes in Fungi.</title>
        <authorList>
            <consortium name="DOE Joint Genome Institute"/>
            <person name="Mondo S.J."/>
            <person name="Dannebaum R.O."/>
            <person name="Kuo R.C."/>
            <person name="Labutti K."/>
            <person name="Haridas S."/>
            <person name="Kuo A."/>
            <person name="Salamov A."/>
            <person name="Ahrendt S.R."/>
            <person name="Lipzen A."/>
            <person name="Sullivan W."/>
            <person name="Andreopoulos W.B."/>
            <person name="Clum A."/>
            <person name="Lindquist E."/>
            <person name="Daum C."/>
            <person name="Ramamoorthy G.K."/>
            <person name="Gryganskyi A."/>
            <person name="Culley D."/>
            <person name="Magnuson J.K."/>
            <person name="James T.Y."/>
            <person name="O'Malley M.A."/>
            <person name="Stajich J.E."/>
            <person name="Spatafora J.W."/>
            <person name="Visel A."/>
            <person name="Grigoriev I.V."/>
        </authorList>
    </citation>
    <scope>NUCLEOTIDE SEQUENCE [LARGE SCALE GENOMIC DNA]</scope>
    <source>
        <strain evidence="20 21">12-1054</strain>
    </source>
</reference>
<dbReference type="GO" id="GO:0106310">
    <property type="term" value="F:protein serine kinase activity"/>
    <property type="evidence" value="ECO:0007669"/>
    <property type="project" value="RHEA"/>
</dbReference>
<feature type="domain" description="FAT" evidence="18">
    <location>
        <begin position="1643"/>
        <end position="2218"/>
    </location>
</feature>
<keyword evidence="5 14" id="KW-0723">Serine/threonine-protein kinase</keyword>
<dbReference type="PROSITE" id="PS00915">
    <property type="entry name" value="PI3_4_KINASE_1"/>
    <property type="match status" value="1"/>
</dbReference>
<evidence type="ECO:0000259" key="18">
    <source>
        <dbReference type="PROSITE" id="PS51189"/>
    </source>
</evidence>
<keyword evidence="14" id="KW-0156">Chromatin regulator</keyword>
<dbReference type="InterPro" id="IPR014009">
    <property type="entry name" value="PIK_FAT"/>
</dbReference>
<accession>A0A1Y2F0I8</accession>
<dbReference type="InterPro" id="IPR021668">
    <property type="entry name" value="TAN"/>
</dbReference>
<dbReference type="SMART" id="SM01343">
    <property type="entry name" value="FATC"/>
    <property type="match status" value="1"/>
</dbReference>
<evidence type="ECO:0000256" key="5">
    <source>
        <dbReference type="ARBA" id="ARBA00022527"/>
    </source>
</evidence>
<feature type="coiled-coil region" evidence="15">
    <location>
        <begin position="2093"/>
        <end position="2120"/>
    </location>
</feature>
<dbReference type="InterPro" id="IPR018936">
    <property type="entry name" value="PI3/4_kinase_CS"/>
</dbReference>
<evidence type="ECO:0000256" key="6">
    <source>
        <dbReference type="ARBA" id="ARBA00022679"/>
    </source>
</evidence>
<comment type="subcellular location">
    <subcellularLocation>
        <location evidence="14">Chromosome</location>
        <location evidence="14">Telomere</location>
    </subcellularLocation>
    <subcellularLocation>
        <location evidence="1 14">Nucleus</location>
    </subcellularLocation>
</comment>
<name>A0A1Y2F0I8_PROLT</name>
<evidence type="ECO:0000256" key="3">
    <source>
        <dbReference type="ARBA" id="ARBA00012513"/>
    </source>
</evidence>
<comment type="catalytic activity">
    <reaction evidence="12 14">
        <text>L-threonyl-[protein] + ATP = O-phospho-L-threonyl-[protein] + ADP + H(+)</text>
        <dbReference type="Rhea" id="RHEA:46608"/>
        <dbReference type="Rhea" id="RHEA-COMP:11060"/>
        <dbReference type="Rhea" id="RHEA-COMP:11605"/>
        <dbReference type="ChEBI" id="CHEBI:15378"/>
        <dbReference type="ChEBI" id="CHEBI:30013"/>
        <dbReference type="ChEBI" id="CHEBI:30616"/>
        <dbReference type="ChEBI" id="CHEBI:61977"/>
        <dbReference type="ChEBI" id="CHEBI:456216"/>
        <dbReference type="EC" id="2.7.11.1"/>
    </reaction>
</comment>
<dbReference type="Pfam" id="PF11640">
    <property type="entry name" value="TAN"/>
    <property type="match status" value="1"/>
</dbReference>
<evidence type="ECO:0000313" key="21">
    <source>
        <dbReference type="Proteomes" id="UP000193685"/>
    </source>
</evidence>
<evidence type="ECO:0000256" key="15">
    <source>
        <dbReference type="SAM" id="Coils"/>
    </source>
</evidence>